<dbReference type="AlphaFoldDB" id="A0A2M8KSM2"/>
<name>A0A2M8KSM2_9BACT</name>
<comment type="caution">
    <text evidence="1">The sequence shown here is derived from an EMBL/GenBank/DDBJ whole genome shotgun (WGS) entry which is preliminary data.</text>
</comment>
<proteinExistence type="predicted"/>
<reference evidence="2" key="1">
    <citation type="submission" date="2017-09" db="EMBL/GenBank/DDBJ databases">
        <title>Depth-based differentiation of microbial function through sediment-hosted aquifers and enrichment of novel symbionts in the deep terrestrial subsurface.</title>
        <authorList>
            <person name="Probst A.J."/>
            <person name="Ladd B."/>
            <person name="Jarett J.K."/>
            <person name="Geller-Mcgrath D.E."/>
            <person name="Sieber C.M.K."/>
            <person name="Emerson J.B."/>
            <person name="Anantharaman K."/>
            <person name="Thomas B.C."/>
            <person name="Malmstrom R."/>
            <person name="Stieglmeier M."/>
            <person name="Klingl A."/>
            <person name="Woyke T."/>
            <person name="Ryan C.M."/>
            <person name="Banfield J.F."/>
        </authorList>
    </citation>
    <scope>NUCLEOTIDE SEQUENCE [LARGE SCALE GENOMIC DNA]</scope>
</reference>
<dbReference type="EMBL" id="PFED01000099">
    <property type="protein sequence ID" value="PJE62927.1"/>
    <property type="molecule type" value="Genomic_DNA"/>
</dbReference>
<gene>
    <name evidence="1" type="ORF">COU88_02300</name>
</gene>
<evidence type="ECO:0000313" key="2">
    <source>
        <dbReference type="Proteomes" id="UP000229554"/>
    </source>
</evidence>
<evidence type="ECO:0000313" key="1">
    <source>
        <dbReference type="EMBL" id="PJE62927.1"/>
    </source>
</evidence>
<protein>
    <recommendedName>
        <fullName evidence="3">Type IV secretion system coupling protein TraD DNA-binding domain-containing protein</fullName>
    </recommendedName>
</protein>
<dbReference type="Proteomes" id="UP000229554">
    <property type="component" value="Unassembled WGS sequence"/>
</dbReference>
<evidence type="ECO:0008006" key="3">
    <source>
        <dbReference type="Google" id="ProtNLM"/>
    </source>
</evidence>
<feature type="non-terminal residue" evidence="1">
    <location>
        <position position="245"/>
    </location>
</feature>
<accession>A0A2M8KSM2</accession>
<organism evidence="1 2">
    <name type="scientific">Candidatus Roizmanbacteria bacterium CG10_big_fil_rev_8_21_14_0_10_39_6</name>
    <dbReference type="NCBI Taxonomy" id="1974853"/>
    <lineage>
        <taxon>Bacteria</taxon>
        <taxon>Candidatus Roizmaniibacteriota</taxon>
    </lineage>
</organism>
<sequence>MVCIVLDQKDSIELSSSDRLKNTFITGLPGNGITYYFSNLILQDVSSNQPSIVIDPYGDLSNRIIKNTPEKKLGNIAYIDIWHEQLPVGLNIFQARNEFDKKEIGNIVLKLMYDLYDPQRTGVIGPRFDHAVRNAITTIFYDENPSFLELLKCLTDSSYVNKLVGKITDPIVKNYWTKQIAQTSDFHKSEILDYIVSKFSRFVSDTRLRKIVCQPQDTIDFQKLLQEKKTILLDFSEYYYDREAN</sequence>